<dbReference type="Gene3D" id="3.50.50.60">
    <property type="entry name" value="FAD/NAD(P)-binding domain"/>
    <property type="match status" value="2"/>
</dbReference>
<keyword evidence="2" id="KW-1133">Transmembrane helix</keyword>
<gene>
    <name evidence="4" type="ORF">DFP88_101193</name>
</gene>
<dbReference type="SUPFAM" id="SSF51905">
    <property type="entry name" value="FAD/NAD(P)-binding domain"/>
    <property type="match status" value="1"/>
</dbReference>
<organism evidence="4 5">
    <name type="scientific">Pseudoroseicyclus aestuarii</name>
    <dbReference type="NCBI Taxonomy" id="1795041"/>
    <lineage>
        <taxon>Bacteria</taxon>
        <taxon>Pseudomonadati</taxon>
        <taxon>Pseudomonadota</taxon>
        <taxon>Alphaproteobacteria</taxon>
        <taxon>Rhodobacterales</taxon>
        <taxon>Paracoccaceae</taxon>
        <taxon>Pseudoroseicyclus</taxon>
    </lineage>
</organism>
<reference evidence="4 5" key="1">
    <citation type="submission" date="2018-06" db="EMBL/GenBank/DDBJ databases">
        <title>Genomic Encyclopedia of Type Strains, Phase III (KMG-III): the genomes of soil and plant-associated and newly described type strains.</title>
        <authorList>
            <person name="Whitman W."/>
        </authorList>
    </citation>
    <scope>NUCLEOTIDE SEQUENCE [LARGE SCALE GENOMIC DNA]</scope>
    <source>
        <strain evidence="4 5">CECT 9025</strain>
    </source>
</reference>
<accession>A0A318SVR8</accession>
<keyword evidence="5" id="KW-1185">Reference proteome</keyword>
<evidence type="ECO:0000313" key="4">
    <source>
        <dbReference type="EMBL" id="PYE85525.1"/>
    </source>
</evidence>
<dbReference type="Proteomes" id="UP000248311">
    <property type="component" value="Unassembled WGS sequence"/>
</dbReference>
<protein>
    <submittedName>
        <fullName evidence="4">Glycine/D-amino acid oxidase-like deaminating enzyme</fullName>
    </submittedName>
</protein>
<dbReference type="Pfam" id="PF01266">
    <property type="entry name" value="DAO"/>
    <property type="match status" value="1"/>
</dbReference>
<feature type="domain" description="FAD dependent oxidoreductase" evidence="3">
    <location>
        <begin position="13"/>
        <end position="401"/>
    </location>
</feature>
<evidence type="ECO:0000256" key="2">
    <source>
        <dbReference type="SAM" id="Phobius"/>
    </source>
</evidence>
<evidence type="ECO:0000313" key="5">
    <source>
        <dbReference type="Proteomes" id="UP000248311"/>
    </source>
</evidence>
<evidence type="ECO:0000256" key="1">
    <source>
        <dbReference type="ARBA" id="ARBA00023002"/>
    </source>
</evidence>
<keyword evidence="2" id="KW-0472">Membrane</keyword>
<dbReference type="GO" id="GO:0005737">
    <property type="term" value="C:cytoplasm"/>
    <property type="evidence" value="ECO:0007669"/>
    <property type="project" value="TreeGrafter"/>
</dbReference>
<dbReference type="OrthoDB" id="9805337at2"/>
<dbReference type="InterPro" id="IPR036188">
    <property type="entry name" value="FAD/NAD-bd_sf"/>
</dbReference>
<dbReference type="EMBL" id="QJTE01000001">
    <property type="protein sequence ID" value="PYE85525.1"/>
    <property type="molecule type" value="Genomic_DNA"/>
</dbReference>
<evidence type="ECO:0000259" key="3">
    <source>
        <dbReference type="Pfam" id="PF01266"/>
    </source>
</evidence>
<name>A0A318SVR8_9RHOB</name>
<proteinExistence type="predicted"/>
<comment type="caution">
    <text evidence="4">The sequence shown here is derived from an EMBL/GenBank/DDBJ whole genome shotgun (WGS) entry which is preliminary data.</text>
</comment>
<dbReference type="PANTHER" id="PTHR13847">
    <property type="entry name" value="SARCOSINE DEHYDROGENASE-RELATED"/>
    <property type="match status" value="1"/>
</dbReference>
<dbReference type="PANTHER" id="PTHR13847:SF289">
    <property type="entry name" value="GLYCINE OXIDASE"/>
    <property type="match status" value="1"/>
</dbReference>
<sequence>MTESPTQAKDRSIIVIGAGIVGVSAALALQQEGHAVTLLDRRGVAEETSRGNAGAFAFTDIEPLASPGILLKAPKWLLDPLGPLSLRPAYALKILPWARHFYAASRPRRHAASISAQAQLMALSRHALERQIARVAGEPLIRREGQLQVYEGEAEYRASLPAWALRRQHGIAFDLIEGAEAIAEIQPGLAPRFTHAGFTPDWMNVVDPKLWTEHLAARFTALGGVIETAEVLSLAQTDGAVELTTGAGQHRADQVVVAAGAWSHRLARTLGDRIPLETERGYNTTFPTRSFDLRTHITFSNHGFVVSRIGDGLRVGGAVELGGLDLAPSYKRSEVLVQKAVTFLQGFDGTGGTPWMGFRPSMPDSLPAVGRSPRADRVIYAFGHGHLGLTQSAGTAELVADIAARRPPALDIAPYDPLRFGGLAG</sequence>
<dbReference type="Gene3D" id="3.30.9.10">
    <property type="entry name" value="D-Amino Acid Oxidase, subunit A, domain 2"/>
    <property type="match status" value="1"/>
</dbReference>
<feature type="transmembrane region" description="Helical" evidence="2">
    <location>
        <begin position="12"/>
        <end position="29"/>
    </location>
</feature>
<dbReference type="SUPFAM" id="SSF54373">
    <property type="entry name" value="FAD-linked reductases, C-terminal domain"/>
    <property type="match status" value="1"/>
</dbReference>
<keyword evidence="1" id="KW-0560">Oxidoreductase</keyword>
<dbReference type="RefSeq" id="WP_110812576.1">
    <property type="nucleotide sequence ID" value="NZ_QJTE01000001.1"/>
</dbReference>
<dbReference type="InterPro" id="IPR006076">
    <property type="entry name" value="FAD-dep_OxRdtase"/>
</dbReference>
<keyword evidence="2" id="KW-0812">Transmembrane</keyword>
<dbReference type="GO" id="GO:0016491">
    <property type="term" value="F:oxidoreductase activity"/>
    <property type="evidence" value="ECO:0007669"/>
    <property type="project" value="UniProtKB-KW"/>
</dbReference>
<dbReference type="AlphaFoldDB" id="A0A318SVR8"/>